<dbReference type="SMART" id="SM00382">
    <property type="entry name" value="AAA"/>
    <property type="match status" value="1"/>
</dbReference>
<dbReference type="InterPro" id="IPR027417">
    <property type="entry name" value="P-loop_NTPase"/>
</dbReference>
<comment type="caution">
    <text evidence="8">The sequence shown here is derived from an EMBL/GenBank/DDBJ whole genome shotgun (WGS) entry which is preliminary data.</text>
</comment>
<evidence type="ECO:0000256" key="3">
    <source>
        <dbReference type="ARBA" id="ARBA00022741"/>
    </source>
</evidence>
<evidence type="ECO:0000256" key="2">
    <source>
        <dbReference type="ARBA" id="ARBA00022448"/>
    </source>
</evidence>
<dbReference type="GO" id="GO:0015807">
    <property type="term" value="P:L-amino acid transport"/>
    <property type="evidence" value="ECO:0007669"/>
    <property type="project" value="TreeGrafter"/>
</dbReference>
<keyword evidence="2" id="KW-0813">Transport</keyword>
<evidence type="ECO:0000256" key="4">
    <source>
        <dbReference type="ARBA" id="ARBA00022840"/>
    </source>
</evidence>
<dbReference type="RefSeq" id="WP_119854786.1">
    <property type="nucleotide sequence ID" value="NZ_QYYD01000001.1"/>
</dbReference>
<sequence>MLEIEDLTVRYGPFLAVDRLAMSVGKGEIVGVVGPNGAGKSSIVKAIGGLVEPKSGRLTFDGKELQSVPTHKRIALGISIVPEGRGLFPRMSVEENLVIAGDPLGDTKRVLRNIERCYALFPILKERRWQAAGTLSGGQQQMVAVSMGLMPDPRLLILDEPSLGLAPIVIGEIGRALSLLGAEGLTVALFEQNAKLTCSVAGRIYILASGAVRHHDRAEDLLKNPEILDHLM</sequence>
<evidence type="ECO:0000256" key="5">
    <source>
        <dbReference type="ARBA" id="ARBA00022970"/>
    </source>
</evidence>
<dbReference type="EMBL" id="QYYD01000001">
    <property type="protein sequence ID" value="RJF78894.1"/>
    <property type="molecule type" value="Genomic_DNA"/>
</dbReference>
<protein>
    <submittedName>
        <fullName evidence="8">ABC transporter ATP-binding protein</fullName>
    </submittedName>
</protein>
<dbReference type="Gene3D" id="3.40.50.300">
    <property type="entry name" value="P-loop containing nucleotide triphosphate hydrolases"/>
    <property type="match status" value="1"/>
</dbReference>
<dbReference type="PROSITE" id="PS00211">
    <property type="entry name" value="ABC_TRANSPORTER_1"/>
    <property type="match status" value="1"/>
</dbReference>
<keyword evidence="5" id="KW-0029">Amino-acid transport</keyword>
<dbReference type="Proteomes" id="UP000285523">
    <property type="component" value="Unassembled WGS sequence"/>
</dbReference>
<name>A0A418VRC5_RHOPL</name>
<comment type="similarity">
    <text evidence="1">Belongs to the ABC transporter superfamily.</text>
</comment>
<dbReference type="OrthoDB" id="9795548at2"/>
<evidence type="ECO:0000256" key="1">
    <source>
        <dbReference type="ARBA" id="ARBA00005417"/>
    </source>
</evidence>
<dbReference type="SUPFAM" id="SSF52540">
    <property type="entry name" value="P-loop containing nucleoside triphosphate hydrolases"/>
    <property type="match status" value="1"/>
</dbReference>
<evidence type="ECO:0000259" key="7">
    <source>
        <dbReference type="PROSITE" id="PS50893"/>
    </source>
</evidence>
<dbReference type="InterPro" id="IPR003593">
    <property type="entry name" value="AAA+_ATPase"/>
</dbReference>
<organism evidence="8 9">
    <name type="scientific">Rhodopseudomonas palustris</name>
    <dbReference type="NCBI Taxonomy" id="1076"/>
    <lineage>
        <taxon>Bacteria</taxon>
        <taxon>Pseudomonadati</taxon>
        <taxon>Pseudomonadota</taxon>
        <taxon>Alphaproteobacteria</taxon>
        <taxon>Hyphomicrobiales</taxon>
        <taxon>Nitrobacteraceae</taxon>
        <taxon>Rhodopseudomonas</taxon>
    </lineage>
</organism>
<dbReference type="AlphaFoldDB" id="A0A418VRC5"/>
<gene>
    <name evidence="8" type="ORF">D4Q52_01730</name>
</gene>
<reference evidence="8 9" key="1">
    <citation type="submission" date="2018-09" db="EMBL/GenBank/DDBJ databases">
        <title>Draft genome sequence of Rhodopseudomonas palustris 2.1.18.</title>
        <authorList>
            <person name="Robertson S.L."/>
            <person name="Meyer T.E."/>
            <person name="Kyndt J.A."/>
        </authorList>
    </citation>
    <scope>NUCLEOTIDE SEQUENCE [LARGE SCALE GENOMIC DNA]</scope>
    <source>
        <strain evidence="8 9">2.1.18</strain>
    </source>
</reference>
<accession>A0A418VRC5</accession>
<feature type="domain" description="ABC transporter" evidence="7">
    <location>
        <begin position="2"/>
        <end position="231"/>
    </location>
</feature>
<dbReference type="InterPro" id="IPR052156">
    <property type="entry name" value="BCAA_Transport_ATP-bd_LivF"/>
</dbReference>
<keyword evidence="3" id="KW-0547">Nucleotide-binding</keyword>
<dbReference type="GO" id="GO:0015658">
    <property type="term" value="F:branched-chain amino acid transmembrane transporter activity"/>
    <property type="evidence" value="ECO:0007669"/>
    <property type="project" value="TreeGrafter"/>
</dbReference>
<evidence type="ECO:0000256" key="6">
    <source>
        <dbReference type="ARBA" id="ARBA00024722"/>
    </source>
</evidence>
<dbReference type="GO" id="GO:0005524">
    <property type="term" value="F:ATP binding"/>
    <property type="evidence" value="ECO:0007669"/>
    <property type="project" value="UniProtKB-KW"/>
</dbReference>
<keyword evidence="4 8" id="KW-0067">ATP-binding</keyword>
<dbReference type="PROSITE" id="PS50893">
    <property type="entry name" value="ABC_TRANSPORTER_2"/>
    <property type="match status" value="1"/>
</dbReference>
<dbReference type="CDD" id="cd03224">
    <property type="entry name" value="ABC_TM1139_LivF_branched"/>
    <property type="match status" value="1"/>
</dbReference>
<dbReference type="InterPro" id="IPR003439">
    <property type="entry name" value="ABC_transporter-like_ATP-bd"/>
</dbReference>
<evidence type="ECO:0000313" key="8">
    <source>
        <dbReference type="EMBL" id="RJF78894.1"/>
    </source>
</evidence>
<proteinExistence type="inferred from homology"/>
<dbReference type="PANTHER" id="PTHR43820">
    <property type="entry name" value="HIGH-AFFINITY BRANCHED-CHAIN AMINO ACID TRANSPORT ATP-BINDING PROTEIN LIVF"/>
    <property type="match status" value="1"/>
</dbReference>
<dbReference type="InterPro" id="IPR017871">
    <property type="entry name" value="ABC_transporter-like_CS"/>
</dbReference>
<comment type="function">
    <text evidence="6">Involved in beta-(1--&gt;2)glucan export. Transmembrane domains (TMD) form a pore in the inner membrane and the ATP-binding domain (NBD) is responsible for energy generation.</text>
</comment>
<dbReference type="Pfam" id="PF00005">
    <property type="entry name" value="ABC_tran"/>
    <property type="match status" value="1"/>
</dbReference>
<evidence type="ECO:0000313" key="9">
    <source>
        <dbReference type="Proteomes" id="UP000285523"/>
    </source>
</evidence>
<dbReference type="GO" id="GO:0016887">
    <property type="term" value="F:ATP hydrolysis activity"/>
    <property type="evidence" value="ECO:0007669"/>
    <property type="project" value="InterPro"/>
</dbReference>
<dbReference type="PANTHER" id="PTHR43820:SF4">
    <property type="entry name" value="HIGH-AFFINITY BRANCHED-CHAIN AMINO ACID TRANSPORT ATP-BINDING PROTEIN LIVF"/>
    <property type="match status" value="1"/>
</dbReference>